<accession>A0A7S0H1J5</accession>
<dbReference type="EMBL" id="HBEM01027592">
    <property type="protein sequence ID" value="CAD8459832.1"/>
    <property type="molecule type" value="Transcribed_RNA"/>
</dbReference>
<sequence>MTRDLVVALKDIFSRYTTSHETSMRAVDTLCLGSKSVTSNNKALRHFFTDPLFDSKVLDVFKSFLDESAMWDQNTLQRYISELGGTLSPKQRARNIMEQYGDKHVIYKDNKALSRWVKEGSSRRGTRNANTDRQVYYTLSLRGFLQMYEDACKDRPVAVRSDLRAFGYDSQLQKM</sequence>
<name>A0A7S0H1J5_9EUKA</name>
<gene>
    <name evidence="1" type="ORF">LAMO00422_LOCUS18790</name>
</gene>
<protein>
    <submittedName>
        <fullName evidence="1">Uncharacterized protein</fullName>
    </submittedName>
</protein>
<proteinExistence type="predicted"/>
<evidence type="ECO:0000313" key="1">
    <source>
        <dbReference type="EMBL" id="CAD8459832.1"/>
    </source>
</evidence>
<dbReference type="AlphaFoldDB" id="A0A7S0H1J5"/>
<reference evidence="1" key="1">
    <citation type="submission" date="2021-01" db="EMBL/GenBank/DDBJ databases">
        <authorList>
            <person name="Corre E."/>
            <person name="Pelletier E."/>
            <person name="Niang G."/>
            <person name="Scheremetjew M."/>
            <person name="Finn R."/>
            <person name="Kale V."/>
            <person name="Holt S."/>
            <person name="Cochrane G."/>
            <person name="Meng A."/>
            <person name="Brown T."/>
            <person name="Cohen L."/>
        </authorList>
    </citation>
    <scope>NUCLEOTIDE SEQUENCE</scope>
    <source>
        <strain evidence="1">CCMP2058</strain>
    </source>
</reference>
<organism evidence="1">
    <name type="scientific">Amorphochlora amoebiformis</name>
    <dbReference type="NCBI Taxonomy" id="1561963"/>
    <lineage>
        <taxon>Eukaryota</taxon>
        <taxon>Sar</taxon>
        <taxon>Rhizaria</taxon>
        <taxon>Cercozoa</taxon>
        <taxon>Chlorarachniophyceae</taxon>
        <taxon>Amorphochlora</taxon>
    </lineage>
</organism>